<evidence type="ECO:0000256" key="2">
    <source>
        <dbReference type="SAM" id="SignalP"/>
    </source>
</evidence>
<name>A0A7S4P1M6_9EUKA</name>
<feature type="transmembrane region" description="Helical" evidence="1">
    <location>
        <begin position="213"/>
        <end position="237"/>
    </location>
</feature>
<keyword evidence="2" id="KW-0732">Signal</keyword>
<evidence type="ECO:0000313" key="3">
    <source>
        <dbReference type="EMBL" id="CAE2320780.1"/>
    </source>
</evidence>
<keyword evidence="1" id="KW-0812">Transmembrane</keyword>
<organism evidence="3">
    <name type="scientific">Paramoeba aestuarina</name>
    <dbReference type="NCBI Taxonomy" id="180227"/>
    <lineage>
        <taxon>Eukaryota</taxon>
        <taxon>Amoebozoa</taxon>
        <taxon>Discosea</taxon>
        <taxon>Flabellinia</taxon>
        <taxon>Dactylopodida</taxon>
        <taxon>Paramoebidae</taxon>
        <taxon>Paramoeba</taxon>
    </lineage>
</organism>
<proteinExistence type="predicted"/>
<keyword evidence="1" id="KW-1133">Transmembrane helix</keyword>
<keyword evidence="1" id="KW-0472">Membrane</keyword>
<accession>A0A7S4P1M6</accession>
<feature type="chain" id="PRO_5031337239" evidence="2">
    <location>
        <begin position="21"/>
        <end position="328"/>
    </location>
</feature>
<sequence length="328" mass="38139">MKRIVVLALLLAVPAHLEDGDEVLVEDVIDTPAPKLPYPSPPEKIESDKGKAIPKILRKYQSIKDINKYQILSMESLNLLKDFQDITDASTFADGNVMMELHRKCDEIQKLATDLQTEFQNMAPTEQKGFMEEYKQLLFNSLPQRLRHFKELSANHLALHQRLMESTLDVLQHDAHHSPLVDYIHSRLRHGQFSSESKLREMLNAQKKKRNKWIFGVTRLEWILLTGQVWLVSIAFFCLWKMVESLRILPKACFTQRWIFNAGLFGIVCGLVHVELHKYCVQWSFPKTRAFAICAVQCLFLCMIREVRYNVWQCLRSSKKNLKATAQK</sequence>
<feature type="transmembrane region" description="Helical" evidence="1">
    <location>
        <begin position="258"/>
        <end position="276"/>
    </location>
</feature>
<feature type="signal peptide" evidence="2">
    <location>
        <begin position="1"/>
        <end position="20"/>
    </location>
</feature>
<evidence type="ECO:0000256" key="1">
    <source>
        <dbReference type="SAM" id="Phobius"/>
    </source>
</evidence>
<protein>
    <submittedName>
        <fullName evidence="3">Uncharacterized protein</fullName>
    </submittedName>
</protein>
<feature type="transmembrane region" description="Helical" evidence="1">
    <location>
        <begin position="288"/>
        <end position="307"/>
    </location>
</feature>
<reference evidence="3" key="1">
    <citation type="submission" date="2021-01" db="EMBL/GenBank/DDBJ databases">
        <authorList>
            <person name="Corre E."/>
            <person name="Pelletier E."/>
            <person name="Niang G."/>
            <person name="Scheremetjew M."/>
            <person name="Finn R."/>
            <person name="Kale V."/>
            <person name="Holt S."/>
            <person name="Cochrane G."/>
            <person name="Meng A."/>
            <person name="Brown T."/>
            <person name="Cohen L."/>
        </authorList>
    </citation>
    <scope>NUCLEOTIDE SEQUENCE</scope>
    <source>
        <strain evidence="3">SoJaBio B1-5/56/2</strain>
    </source>
</reference>
<gene>
    <name evidence="3" type="ORF">NAES01612_LOCUS17927</name>
</gene>
<dbReference type="EMBL" id="HBKR01027460">
    <property type="protein sequence ID" value="CAE2320780.1"/>
    <property type="molecule type" value="Transcribed_RNA"/>
</dbReference>
<dbReference type="AlphaFoldDB" id="A0A7S4P1M6"/>